<dbReference type="PROSITE" id="PS00211">
    <property type="entry name" value="ABC_TRANSPORTER_1"/>
    <property type="match status" value="1"/>
</dbReference>
<dbReference type="Pfam" id="PF00005">
    <property type="entry name" value="ABC_tran"/>
    <property type="match status" value="1"/>
</dbReference>
<dbReference type="SMART" id="SM00382">
    <property type="entry name" value="AAA"/>
    <property type="match status" value="1"/>
</dbReference>
<name>A0A6P2BP47_9ACTN</name>
<sequence length="263" mass="28004">MRLDTVGKRYGVRQPWVVRGMSADVPAGRLIRVEGRNGSGKSTLLRVVARVTAASEGRVTGRPASIGYVPERFPGGLPFSGREYLRHMARVHGLRGDAGRRQVERWLERLGAAGYADQSLGSMSKGMCQKMAIAQALLPSPGLLVLDEAWTGLDTAAREALDEAVAERVAEGGTVLFVDHDPARLAGRADERWQVGGDGVVTIAAGPGPVSARRVERVTVRLETSDAGEVLDRVRAMDGVRVLSVAVERTDAGAARSGEAEVS</sequence>
<dbReference type="GO" id="GO:0016887">
    <property type="term" value="F:ATP hydrolysis activity"/>
    <property type="evidence" value="ECO:0007669"/>
    <property type="project" value="InterPro"/>
</dbReference>
<dbReference type="OrthoDB" id="5182800at2"/>
<evidence type="ECO:0000313" key="6">
    <source>
        <dbReference type="Proteomes" id="UP000460272"/>
    </source>
</evidence>
<keyword evidence="3 5" id="KW-0067">ATP-binding</keyword>
<dbReference type="GO" id="GO:0005524">
    <property type="term" value="F:ATP binding"/>
    <property type="evidence" value="ECO:0007669"/>
    <property type="project" value="UniProtKB-KW"/>
</dbReference>
<evidence type="ECO:0000256" key="2">
    <source>
        <dbReference type="ARBA" id="ARBA00022741"/>
    </source>
</evidence>
<dbReference type="InterPro" id="IPR051782">
    <property type="entry name" value="ABC_Transporter_VariousFunc"/>
</dbReference>
<comment type="caution">
    <text evidence="5">The sequence shown here is derived from an EMBL/GenBank/DDBJ whole genome shotgun (WGS) entry which is preliminary data.</text>
</comment>
<dbReference type="PANTHER" id="PTHR42939">
    <property type="entry name" value="ABC TRANSPORTER ATP-BINDING PROTEIN ALBC-RELATED"/>
    <property type="match status" value="1"/>
</dbReference>
<evidence type="ECO:0000259" key="4">
    <source>
        <dbReference type="PROSITE" id="PS50893"/>
    </source>
</evidence>
<feature type="domain" description="ABC transporter" evidence="4">
    <location>
        <begin position="1"/>
        <end position="222"/>
    </location>
</feature>
<evidence type="ECO:0000256" key="3">
    <source>
        <dbReference type="ARBA" id="ARBA00022840"/>
    </source>
</evidence>
<dbReference type="PANTHER" id="PTHR42939:SF1">
    <property type="entry name" value="ABC TRANSPORTER ATP-BINDING PROTEIN ALBC-RELATED"/>
    <property type="match status" value="1"/>
</dbReference>
<dbReference type="RefSeq" id="WP_145860501.1">
    <property type="nucleotide sequence ID" value="NZ_RPFW01000008.1"/>
</dbReference>
<dbReference type="Gene3D" id="3.40.50.300">
    <property type="entry name" value="P-loop containing nucleotide triphosphate hydrolases"/>
    <property type="match status" value="1"/>
</dbReference>
<dbReference type="SUPFAM" id="SSF52540">
    <property type="entry name" value="P-loop containing nucleoside triphosphate hydrolases"/>
    <property type="match status" value="1"/>
</dbReference>
<dbReference type="InterPro" id="IPR017871">
    <property type="entry name" value="ABC_transporter-like_CS"/>
</dbReference>
<keyword evidence="6" id="KW-1185">Reference proteome</keyword>
<evidence type="ECO:0000313" key="5">
    <source>
        <dbReference type="EMBL" id="TVZ00772.1"/>
    </source>
</evidence>
<dbReference type="PROSITE" id="PS50893">
    <property type="entry name" value="ABC_TRANSPORTER_2"/>
    <property type="match status" value="1"/>
</dbReference>
<gene>
    <name evidence="5" type="ORF">EAS64_36065</name>
</gene>
<dbReference type="InterPro" id="IPR003439">
    <property type="entry name" value="ABC_transporter-like_ATP-bd"/>
</dbReference>
<dbReference type="AlphaFoldDB" id="A0A6P2BP47"/>
<keyword evidence="1" id="KW-0813">Transport</keyword>
<evidence type="ECO:0000256" key="1">
    <source>
        <dbReference type="ARBA" id="ARBA00022448"/>
    </source>
</evidence>
<reference evidence="5 6" key="1">
    <citation type="submission" date="2018-11" db="EMBL/GenBank/DDBJ databases">
        <title>Trebonia kvetii gen.nov., sp.nov., a novel acidophilic actinobacterium, and proposal of the new actinobacterial family Treboniaceae fam. nov.</title>
        <authorList>
            <person name="Rapoport D."/>
            <person name="Sagova-Mareckova M."/>
            <person name="Sedlacek I."/>
            <person name="Provaznik J."/>
            <person name="Kralova S."/>
            <person name="Pavlinic D."/>
            <person name="Benes V."/>
            <person name="Kopecky J."/>
        </authorList>
    </citation>
    <scope>NUCLEOTIDE SEQUENCE [LARGE SCALE GENOMIC DNA]</scope>
    <source>
        <strain evidence="5 6">15Tr583</strain>
    </source>
</reference>
<dbReference type="Proteomes" id="UP000460272">
    <property type="component" value="Unassembled WGS sequence"/>
</dbReference>
<protein>
    <submittedName>
        <fullName evidence="5">ABC transporter ATP-binding protein</fullName>
    </submittedName>
</protein>
<dbReference type="EMBL" id="RPFW01000008">
    <property type="protein sequence ID" value="TVZ00772.1"/>
    <property type="molecule type" value="Genomic_DNA"/>
</dbReference>
<accession>A0A6P2BP47</accession>
<dbReference type="InterPro" id="IPR027417">
    <property type="entry name" value="P-loop_NTPase"/>
</dbReference>
<keyword evidence="2" id="KW-0547">Nucleotide-binding</keyword>
<dbReference type="InterPro" id="IPR003593">
    <property type="entry name" value="AAA+_ATPase"/>
</dbReference>
<proteinExistence type="predicted"/>
<organism evidence="5 6">
    <name type="scientific">Trebonia kvetii</name>
    <dbReference type="NCBI Taxonomy" id="2480626"/>
    <lineage>
        <taxon>Bacteria</taxon>
        <taxon>Bacillati</taxon>
        <taxon>Actinomycetota</taxon>
        <taxon>Actinomycetes</taxon>
        <taxon>Streptosporangiales</taxon>
        <taxon>Treboniaceae</taxon>
        <taxon>Trebonia</taxon>
    </lineage>
</organism>